<dbReference type="PANTHER" id="PTHR30565:SF9">
    <property type="entry name" value="PROTEIN YCIF"/>
    <property type="match status" value="1"/>
</dbReference>
<gene>
    <name evidence="1" type="ORF">E1163_08105</name>
</gene>
<dbReference type="InterPro" id="IPR009078">
    <property type="entry name" value="Ferritin-like_SF"/>
</dbReference>
<reference evidence="1 2" key="1">
    <citation type="submission" date="2019-02" db="EMBL/GenBank/DDBJ databases">
        <authorList>
            <person name="Goldberg S.R."/>
            <person name="Haltli B.A."/>
            <person name="Correa H."/>
            <person name="Russell K.G."/>
        </authorList>
    </citation>
    <scope>NUCLEOTIDE SEQUENCE [LARGE SCALE GENOMIC DNA]</scope>
    <source>
        <strain evidence="1 2">JCM 16186</strain>
    </source>
</reference>
<dbReference type="InterPro" id="IPR010287">
    <property type="entry name" value="DUF892_YciF-like"/>
</dbReference>
<dbReference type="RefSeq" id="WP_155170939.1">
    <property type="nucleotide sequence ID" value="NZ_BAAAFL010000012.1"/>
</dbReference>
<name>A0ABW9RPL8_9BACT</name>
<proteinExistence type="predicted"/>
<dbReference type="PANTHER" id="PTHR30565">
    <property type="entry name" value="PROTEIN YCIF"/>
    <property type="match status" value="1"/>
</dbReference>
<dbReference type="Pfam" id="PF05974">
    <property type="entry name" value="DUF892"/>
    <property type="match status" value="1"/>
</dbReference>
<keyword evidence="2" id="KW-1185">Reference proteome</keyword>
<organism evidence="1 2">
    <name type="scientific">Fulvivirga kasyanovii</name>
    <dbReference type="NCBI Taxonomy" id="396812"/>
    <lineage>
        <taxon>Bacteria</taxon>
        <taxon>Pseudomonadati</taxon>
        <taxon>Bacteroidota</taxon>
        <taxon>Cytophagia</taxon>
        <taxon>Cytophagales</taxon>
        <taxon>Fulvivirgaceae</taxon>
        <taxon>Fulvivirga</taxon>
    </lineage>
</organism>
<dbReference type="SUPFAM" id="SSF47240">
    <property type="entry name" value="Ferritin-like"/>
    <property type="match status" value="1"/>
</dbReference>
<dbReference type="Proteomes" id="UP000798808">
    <property type="component" value="Unassembled WGS sequence"/>
</dbReference>
<evidence type="ECO:0000313" key="1">
    <source>
        <dbReference type="EMBL" id="MTI24900.1"/>
    </source>
</evidence>
<comment type="caution">
    <text evidence="1">The sequence shown here is derived from an EMBL/GenBank/DDBJ whole genome shotgun (WGS) entry which is preliminary data.</text>
</comment>
<dbReference type="Gene3D" id="1.20.1260.10">
    <property type="match status" value="1"/>
</dbReference>
<dbReference type="InterPro" id="IPR012347">
    <property type="entry name" value="Ferritin-like"/>
</dbReference>
<accession>A0ABW9RPL8</accession>
<evidence type="ECO:0000313" key="2">
    <source>
        <dbReference type="Proteomes" id="UP000798808"/>
    </source>
</evidence>
<protein>
    <submittedName>
        <fullName evidence="1">DUF892 family protein</fullName>
    </submittedName>
</protein>
<sequence>MNTTIKNLTEAMAYKLDELYDIEKRLKSAIQQCVEQVSSPILKEEILKYAESCEDKCLKLDRVYSYLMKEPGKGKDKVIDALVNSAKRVSKVAISDEMKDIMLISCLKNINFYKMAGYETALMFSWELELDTASTLLEEVLGWEKQTHANLSKIAVLDVNTKAAEYNNQT</sequence>
<dbReference type="EMBL" id="SMLW01000464">
    <property type="protein sequence ID" value="MTI24900.1"/>
    <property type="molecule type" value="Genomic_DNA"/>
</dbReference>
<dbReference type="InterPro" id="IPR047114">
    <property type="entry name" value="YciF"/>
</dbReference>